<dbReference type="EMBL" id="PDNB01000051">
    <property type="protein sequence ID" value="PGH12963.1"/>
    <property type="molecule type" value="Genomic_DNA"/>
</dbReference>
<keyword evidence="3" id="KW-1185">Reference proteome</keyword>
<reference evidence="2 3" key="1">
    <citation type="submission" date="2017-10" db="EMBL/GenBank/DDBJ databases">
        <title>Comparative genomics in systemic dimorphic fungi from Ajellomycetaceae.</title>
        <authorList>
            <person name="Munoz J.F."/>
            <person name="Mcewen J.G."/>
            <person name="Clay O.K."/>
            <person name="Cuomo C.A."/>
        </authorList>
    </citation>
    <scope>NUCLEOTIDE SEQUENCE [LARGE SCALE GENOMIC DNA]</scope>
    <source>
        <strain evidence="2 3">UAMH5409</strain>
    </source>
</reference>
<gene>
    <name evidence="2" type="ORF">AJ79_03936</name>
</gene>
<dbReference type="Proteomes" id="UP000223968">
    <property type="component" value="Unassembled WGS sequence"/>
</dbReference>
<keyword evidence="1" id="KW-0732">Signal</keyword>
<protein>
    <submittedName>
        <fullName evidence="2">Uncharacterized protein</fullName>
    </submittedName>
</protein>
<accession>A0A2B7XVZ7</accession>
<comment type="caution">
    <text evidence="2">The sequence shown here is derived from an EMBL/GenBank/DDBJ whole genome shotgun (WGS) entry which is preliminary data.</text>
</comment>
<evidence type="ECO:0000313" key="3">
    <source>
        <dbReference type="Proteomes" id="UP000223968"/>
    </source>
</evidence>
<proteinExistence type="predicted"/>
<feature type="chain" id="PRO_5012292955" evidence="1">
    <location>
        <begin position="22"/>
        <end position="171"/>
    </location>
</feature>
<evidence type="ECO:0000256" key="1">
    <source>
        <dbReference type="SAM" id="SignalP"/>
    </source>
</evidence>
<feature type="signal peptide" evidence="1">
    <location>
        <begin position="1"/>
        <end position="21"/>
    </location>
</feature>
<evidence type="ECO:0000313" key="2">
    <source>
        <dbReference type="EMBL" id="PGH12963.1"/>
    </source>
</evidence>
<dbReference type="AlphaFoldDB" id="A0A2B7XVZ7"/>
<dbReference type="OrthoDB" id="3660917at2759"/>
<name>A0A2B7XVZ7_9EURO</name>
<sequence>MKFSRVPIIAILSLSATITHAAEQTENLKFMDIIKTLAVSPDDFLHLGSDGVLRVYDQKFTVHDAAAFTPAQIKDYITTLSEARRGDLLTHLEGVDGHDVPEDKWLAPDDHIKSEAATMQAEISKKAGGPISKDPNPLKARQIFNCDVIFCQSGGVCLFNGCLFCTNGICR</sequence>
<organism evidence="2 3">
    <name type="scientific">Helicocarpus griseus UAMH5409</name>
    <dbReference type="NCBI Taxonomy" id="1447875"/>
    <lineage>
        <taxon>Eukaryota</taxon>
        <taxon>Fungi</taxon>
        <taxon>Dikarya</taxon>
        <taxon>Ascomycota</taxon>
        <taxon>Pezizomycotina</taxon>
        <taxon>Eurotiomycetes</taxon>
        <taxon>Eurotiomycetidae</taxon>
        <taxon>Onygenales</taxon>
        <taxon>Ajellomycetaceae</taxon>
        <taxon>Helicocarpus</taxon>
    </lineage>
</organism>